<feature type="region of interest" description="Disordered" evidence="1">
    <location>
        <begin position="307"/>
        <end position="345"/>
    </location>
</feature>
<feature type="domain" description="CBM20" evidence="2">
    <location>
        <begin position="1"/>
        <end position="67"/>
    </location>
</feature>
<gene>
    <name evidence="3" type="ORF">HYH03_013754</name>
</gene>
<feature type="compositionally biased region" description="Low complexity" evidence="1">
    <location>
        <begin position="175"/>
        <end position="197"/>
    </location>
</feature>
<reference evidence="3" key="1">
    <citation type="journal article" date="2020" name="bioRxiv">
        <title>Comparative genomics of Chlamydomonas.</title>
        <authorList>
            <person name="Craig R.J."/>
            <person name="Hasan A.R."/>
            <person name="Ness R.W."/>
            <person name="Keightley P.D."/>
        </authorList>
    </citation>
    <scope>NUCLEOTIDE SEQUENCE</scope>
    <source>
        <strain evidence="3">CCAP 11/70</strain>
    </source>
</reference>
<evidence type="ECO:0000313" key="3">
    <source>
        <dbReference type="EMBL" id="KAG2487615.1"/>
    </source>
</evidence>
<feature type="compositionally biased region" description="Low complexity" evidence="1">
    <location>
        <begin position="307"/>
        <end position="317"/>
    </location>
</feature>
<evidence type="ECO:0000313" key="4">
    <source>
        <dbReference type="Proteomes" id="UP000612055"/>
    </source>
</evidence>
<evidence type="ECO:0000259" key="2">
    <source>
        <dbReference type="PROSITE" id="PS51166"/>
    </source>
</evidence>
<dbReference type="SUPFAM" id="SSF49452">
    <property type="entry name" value="Starch-binding domain-like"/>
    <property type="match status" value="1"/>
</dbReference>
<feature type="compositionally biased region" description="Low complexity" evidence="1">
    <location>
        <begin position="214"/>
        <end position="225"/>
    </location>
</feature>
<organism evidence="3 4">
    <name type="scientific">Edaphochlamys debaryana</name>
    <dbReference type="NCBI Taxonomy" id="47281"/>
    <lineage>
        <taxon>Eukaryota</taxon>
        <taxon>Viridiplantae</taxon>
        <taxon>Chlorophyta</taxon>
        <taxon>core chlorophytes</taxon>
        <taxon>Chlorophyceae</taxon>
        <taxon>CS clade</taxon>
        <taxon>Chlamydomonadales</taxon>
        <taxon>Chlamydomonadales incertae sedis</taxon>
        <taxon>Edaphochlamys</taxon>
    </lineage>
</organism>
<feature type="region of interest" description="Disordered" evidence="1">
    <location>
        <begin position="462"/>
        <end position="487"/>
    </location>
</feature>
<dbReference type="EMBL" id="JAEHOE010000094">
    <property type="protein sequence ID" value="KAG2487615.1"/>
    <property type="molecule type" value="Genomic_DNA"/>
</dbReference>
<evidence type="ECO:0000256" key="1">
    <source>
        <dbReference type="SAM" id="MobiDB-lite"/>
    </source>
</evidence>
<dbReference type="AlphaFoldDB" id="A0A836BSU3"/>
<feature type="compositionally biased region" description="Low complexity" evidence="1">
    <location>
        <begin position="462"/>
        <end position="475"/>
    </location>
</feature>
<proteinExistence type="predicted"/>
<dbReference type="Proteomes" id="UP000612055">
    <property type="component" value="Unassembled WGS sequence"/>
</dbReference>
<feature type="region of interest" description="Disordered" evidence="1">
    <location>
        <begin position="175"/>
        <end position="225"/>
    </location>
</feature>
<keyword evidence="4" id="KW-1185">Reference proteome</keyword>
<protein>
    <recommendedName>
        <fullName evidence="2">CBM20 domain-containing protein</fullName>
    </recommendedName>
</protein>
<dbReference type="OrthoDB" id="529758at2759"/>
<dbReference type="PROSITE" id="PS51166">
    <property type="entry name" value="CBM20"/>
    <property type="match status" value="1"/>
</dbReference>
<comment type="caution">
    <text evidence="3">The sequence shown here is derived from an EMBL/GenBank/DDBJ whole genome shotgun (WGS) entry which is preliminary data.</text>
</comment>
<dbReference type="Pfam" id="PF00686">
    <property type="entry name" value="CBM_20"/>
    <property type="match status" value="1"/>
</dbReference>
<dbReference type="Gene3D" id="2.60.40.10">
    <property type="entry name" value="Immunoglobulins"/>
    <property type="match status" value="1"/>
</dbReference>
<dbReference type="InterPro" id="IPR002044">
    <property type="entry name" value="CBM20"/>
</dbReference>
<name>A0A836BSU3_9CHLO</name>
<dbReference type="InterPro" id="IPR013784">
    <property type="entry name" value="Carb-bd-like_fold"/>
</dbReference>
<feature type="region of interest" description="Disordered" evidence="1">
    <location>
        <begin position="111"/>
        <end position="138"/>
    </location>
</feature>
<sequence length="655" mass="64893">MKWSSGDTWSCRVPLPAGSTLECKYVVVDETGTAVRWQEGTNMSIRVPAAFEGQALQDFEVAMSWCKTYSAFSAQPLTSPAAALAAATAPAVAAWAMAKGASPAPSRAVSPAPAAGAFAGASGSSVPPTFSQPAKPAAVSTLPPSVVSAALPPGAKPNGMAAEVALAAASAILQPSTPTPSSASGAGRTAAAAAFSSELTPGTEDSPGGMSMTLPPRSSSPPFKLSLSSNLAQLMELPSTLSRSGSGGNLAASASASASASAVSPAAPSTPTALAPAPVRAASPVKAAAAVAPSSFPIDLPASAASSRAASPAPSRPVVEPMPASASSSVSSYGRQAPSPSHYDAASGYGSSEYDMWASAYGMPYMHTPFDLDAYAEVDQTAPEPTPAASLRSPSPKAVAPPVPGTDLLESAMQAARGPSPRASEPASVAASKAAAPSIFANPAPAAATAAGAQSIFSAAPKAASPKPSASKPAAAPAPAPAPAATPTFASASASASAAPAAAASAPASPGLPSYRSVSCSSPAVSRWADQTLFELSASSIASDEDSDEEAAAETESLVAHALEAPVTAEDMSVLLKQLGGALGRSVRMRHEGKDSAATDLLELDRQIALASSRLYRKRDNLLVGFVKTETRRQLAAATAAVAPSRAPSSQRTPV</sequence>
<feature type="region of interest" description="Disordered" evidence="1">
    <location>
        <begin position="382"/>
        <end position="405"/>
    </location>
</feature>
<feature type="compositionally biased region" description="Low complexity" evidence="1">
    <location>
        <begin position="111"/>
        <end position="128"/>
    </location>
</feature>
<dbReference type="GO" id="GO:2001070">
    <property type="term" value="F:starch binding"/>
    <property type="evidence" value="ECO:0007669"/>
    <property type="project" value="InterPro"/>
</dbReference>
<accession>A0A836BSU3</accession>
<dbReference type="InterPro" id="IPR013783">
    <property type="entry name" value="Ig-like_fold"/>
</dbReference>